<dbReference type="Gene3D" id="3.40.50.140">
    <property type="match status" value="1"/>
</dbReference>
<protein>
    <submittedName>
        <fullName evidence="2">Uncharacterized protein</fullName>
    </submittedName>
</protein>
<evidence type="ECO:0000313" key="2">
    <source>
        <dbReference type="WBParaSite" id="PDA_v2.g26591.t1"/>
    </source>
</evidence>
<organism evidence="1 2">
    <name type="scientific">Panagrolaimus davidi</name>
    <dbReference type="NCBI Taxonomy" id="227884"/>
    <lineage>
        <taxon>Eukaryota</taxon>
        <taxon>Metazoa</taxon>
        <taxon>Ecdysozoa</taxon>
        <taxon>Nematoda</taxon>
        <taxon>Chromadorea</taxon>
        <taxon>Rhabditida</taxon>
        <taxon>Tylenchina</taxon>
        <taxon>Panagrolaimomorpha</taxon>
        <taxon>Panagrolaimoidea</taxon>
        <taxon>Panagrolaimidae</taxon>
        <taxon>Panagrolaimus</taxon>
    </lineage>
</organism>
<sequence>MASSKQDIHKLPEGHHSGEENIEKALKKFYNLKTIEEYKEYYSKPIYTDFSHIHDISYPDGRSLKVFMVSEKNLMSAALASRLGFRFVVKRYYDEYGLISVEDAKEKDPKEEKPFLKLLQFKCEIFGRMAEVLMAATNGHLFISNFEKKLEDPTEAFVLEIIKKKDEKTDNHPSPTPADSTEINDEIAEKKFRQNYQKNFIDFAGKAAKGSDAVVLFLDNDNAGEYICYQVIDVLIDSLEMPPTGNKMDVIYR</sequence>
<reference evidence="2" key="1">
    <citation type="submission" date="2022-11" db="UniProtKB">
        <authorList>
            <consortium name="WormBaseParasite"/>
        </authorList>
    </citation>
    <scope>IDENTIFICATION</scope>
</reference>
<keyword evidence="1" id="KW-1185">Reference proteome</keyword>
<accession>A0A914Q5H4</accession>
<proteinExistence type="predicted"/>
<evidence type="ECO:0000313" key="1">
    <source>
        <dbReference type="Proteomes" id="UP000887578"/>
    </source>
</evidence>
<name>A0A914Q5H4_9BILA</name>
<dbReference type="WBParaSite" id="PDA_v2.g26591.t1">
    <property type="protein sequence ID" value="PDA_v2.g26591.t1"/>
    <property type="gene ID" value="PDA_v2.g26591"/>
</dbReference>
<dbReference type="Proteomes" id="UP000887578">
    <property type="component" value="Unplaced"/>
</dbReference>
<dbReference type="AlphaFoldDB" id="A0A914Q5H4"/>